<keyword evidence="1" id="KW-0472">Membrane</keyword>
<keyword evidence="3" id="KW-1185">Reference proteome</keyword>
<dbReference type="AlphaFoldDB" id="A0A6B0SHU3"/>
<feature type="transmembrane region" description="Helical" evidence="1">
    <location>
        <begin position="33"/>
        <end position="51"/>
    </location>
</feature>
<sequence length="78" mass="7888">MYLSGIPSVLAASPLAATPLVLQGLLATPLGKLLVALVAITVIVLVGRVVLSVAWKLLVVATLVVAGLWLVSTVLGGF</sequence>
<gene>
    <name evidence="2" type="ORF">GRX66_12285</name>
</gene>
<comment type="caution">
    <text evidence="2">The sequence shown here is derived from an EMBL/GenBank/DDBJ whole genome shotgun (WGS) entry which is preliminary data.</text>
</comment>
<dbReference type="Proteomes" id="UP000471521">
    <property type="component" value="Unassembled WGS sequence"/>
</dbReference>
<dbReference type="InterPro" id="IPR058342">
    <property type="entry name" value="DUF8029"/>
</dbReference>
<feature type="transmembrane region" description="Helical" evidence="1">
    <location>
        <begin position="58"/>
        <end position="77"/>
    </location>
</feature>
<dbReference type="EMBL" id="WUUU01000103">
    <property type="protein sequence ID" value="MXR21344.1"/>
    <property type="molecule type" value="Genomic_DNA"/>
</dbReference>
<dbReference type="RefSeq" id="WP_159526825.1">
    <property type="nucleotide sequence ID" value="NZ_WUUU01000103.1"/>
</dbReference>
<accession>A0A6B0SHU3</accession>
<reference evidence="2 3" key="1">
    <citation type="submission" date="2019-12" db="EMBL/GenBank/DDBJ databases">
        <title>Isolation and characterization of three novel carbon monoxide-oxidizing members of Halobacteria from salione crusts and soils.</title>
        <authorList>
            <person name="Myers M.R."/>
            <person name="King G.M."/>
        </authorList>
    </citation>
    <scope>NUCLEOTIDE SEQUENCE [LARGE SCALE GENOMIC DNA]</scope>
    <source>
        <strain evidence="2 3">PCN9</strain>
    </source>
</reference>
<organism evidence="2 3">
    <name type="scientific">Halobacterium bonnevillei</name>
    <dbReference type="NCBI Taxonomy" id="2692200"/>
    <lineage>
        <taxon>Archaea</taxon>
        <taxon>Methanobacteriati</taxon>
        <taxon>Methanobacteriota</taxon>
        <taxon>Stenosarchaea group</taxon>
        <taxon>Halobacteria</taxon>
        <taxon>Halobacteriales</taxon>
        <taxon>Halobacteriaceae</taxon>
        <taxon>Halobacterium</taxon>
    </lineage>
</organism>
<evidence type="ECO:0000313" key="2">
    <source>
        <dbReference type="EMBL" id="MXR21344.1"/>
    </source>
</evidence>
<dbReference type="Pfam" id="PF26072">
    <property type="entry name" value="DUF8029"/>
    <property type="match status" value="1"/>
</dbReference>
<name>A0A6B0SHU3_9EURY</name>
<proteinExistence type="predicted"/>
<evidence type="ECO:0000256" key="1">
    <source>
        <dbReference type="SAM" id="Phobius"/>
    </source>
</evidence>
<evidence type="ECO:0000313" key="3">
    <source>
        <dbReference type="Proteomes" id="UP000471521"/>
    </source>
</evidence>
<keyword evidence="1" id="KW-0812">Transmembrane</keyword>
<keyword evidence="1" id="KW-1133">Transmembrane helix</keyword>
<protein>
    <submittedName>
        <fullName evidence="2">Uncharacterized protein</fullName>
    </submittedName>
</protein>